<name>A0A6C0CDU4_9ZZZZ</name>
<dbReference type="AlphaFoldDB" id="A0A6C0CDU4"/>
<dbReference type="EMBL" id="MN739381">
    <property type="protein sequence ID" value="QHT01795.1"/>
    <property type="molecule type" value="Genomic_DNA"/>
</dbReference>
<protein>
    <recommendedName>
        <fullName evidence="2">C2H2-type domain-containing protein</fullName>
    </recommendedName>
</protein>
<accession>A0A6C0CDU4</accession>
<evidence type="ECO:0008006" key="2">
    <source>
        <dbReference type="Google" id="ProtNLM"/>
    </source>
</evidence>
<proteinExistence type="predicted"/>
<organism evidence="1">
    <name type="scientific">viral metagenome</name>
    <dbReference type="NCBI Taxonomy" id="1070528"/>
    <lineage>
        <taxon>unclassified sequences</taxon>
        <taxon>metagenomes</taxon>
        <taxon>organismal metagenomes</taxon>
    </lineage>
</organism>
<reference evidence="1" key="1">
    <citation type="journal article" date="2020" name="Nature">
        <title>Giant virus diversity and host interactions through global metagenomics.</title>
        <authorList>
            <person name="Schulz F."/>
            <person name="Roux S."/>
            <person name="Paez-Espino D."/>
            <person name="Jungbluth S."/>
            <person name="Walsh D.A."/>
            <person name="Denef V.J."/>
            <person name="McMahon K.D."/>
            <person name="Konstantinidis K.T."/>
            <person name="Eloe-Fadrosh E.A."/>
            <person name="Kyrpides N.C."/>
            <person name="Woyke T."/>
        </authorList>
    </citation>
    <scope>NUCLEOTIDE SEQUENCE</scope>
    <source>
        <strain evidence="1">GVMAG-M-3300020523-10</strain>
    </source>
</reference>
<sequence>MTTEKAPKSAKIFVCENCAYKSCKKSDYNRHLATAKHKNTTFIQQNTTKSAENKAVETNFKCECGKSYPYRGSLYNHFKKCKIIKENSAKTRTHANTIDCCESSSSNITLCNDLIVRLLNDNKEMRTIIVKQQDHMIKQQEQIKELIPKLGNTNNNIQNNRFNINVFLNERCKDAINMSDFIKSIQVSLQQLDFTKQNGIVDGLSNVIIENMSKLDLYQRPIHCTDIKRESLYIKDDDTWEKDVNKEKIKKVIKDISTKQFCALSNWTKENPDFQNNESKQNYYTHTLVAIANNKEHNEDKIIKKLCTNSYIKEE</sequence>
<evidence type="ECO:0000313" key="1">
    <source>
        <dbReference type="EMBL" id="QHT01795.1"/>
    </source>
</evidence>